<dbReference type="InterPro" id="IPR048414">
    <property type="entry name" value="PDRM9-like_Znf-C2H2"/>
</dbReference>
<organism evidence="6 7">
    <name type="scientific">Diceros bicornis minor</name>
    <name type="common">South-central black rhinoceros</name>
    <dbReference type="NCBI Taxonomy" id="77932"/>
    <lineage>
        <taxon>Eukaryota</taxon>
        <taxon>Metazoa</taxon>
        <taxon>Chordata</taxon>
        <taxon>Craniata</taxon>
        <taxon>Vertebrata</taxon>
        <taxon>Euteleostomi</taxon>
        <taxon>Mammalia</taxon>
        <taxon>Eutheria</taxon>
        <taxon>Laurasiatheria</taxon>
        <taxon>Perissodactyla</taxon>
        <taxon>Rhinocerotidae</taxon>
        <taxon>Diceros</taxon>
    </lineage>
</organism>
<feature type="region of interest" description="Disordered" evidence="4">
    <location>
        <begin position="26"/>
        <end position="88"/>
    </location>
</feature>
<dbReference type="Pfam" id="PF21225">
    <property type="entry name" value="zf-C2H2_5"/>
    <property type="match status" value="1"/>
</dbReference>
<protein>
    <recommendedName>
        <fullName evidence="5">DM9 domain-containing protein</fullName>
    </recommendedName>
</protein>
<keyword evidence="2" id="KW-0238">DNA-binding</keyword>
<feature type="region of interest" description="Disordered" evidence="4">
    <location>
        <begin position="1"/>
        <end position="20"/>
    </location>
</feature>
<dbReference type="GO" id="GO:0008270">
    <property type="term" value="F:zinc ion binding"/>
    <property type="evidence" value="ECO:0007669"/>
    <property type="project" value="InterPro"/>
</dbReference>
<evidence type="ECO:0000256" key="4">
    <source>
        <dbReference type="SAM" id="MobiDB-lite"/>
    </source>
</evidence>
<comment type="caution">
    <text evidence="6">The sequence shown here is derived from an EMBL/GenBank/DDBJ whole genome shotgun (WGS) entry which is preliminary data.</text>
</comment>
<dbReference type="Proteomes" id="UP000551758">
    <property type="component" value="Unassembled WGS sequence"/>
</dbReference>
<evidence type="ECO:0000256" key="3">
    <source>
        <dbReference type="ARBA" id="ARBA00023242"/>
    </source>
</evidence>
<proteinExistence type="predicted"/>
<gene>
    <name evidence="6" type="ORF">HPG69_012840</name>
</gene>
<feature type="compositionally biased region" description="Basic and acidic residues" evidence="4">
    <location>
        <begin position="60"/>
        <end position="80"/>
    </location>
</feature>
<keyword evidence="7" id="KW-1185">Reference proteome</keyword>
<evidence type="ECO:0000256" key="2">
    <source>
        <dbReference type="ARBA" id="ARBA00023125"/>
    </source>
</evidence>
<feature type="compositionally biased region" description="Polar residues" evidence="4">
    <location>
        <begin position="1"/>
        <end position="13"/>
    </location>
</feature>
<accession>A0A7J7F0W8</accession>
<feature type="domain" description="DM9" evidence="5">
    <location>
        <begin position="18"/>
        <end position="38"/>
    </location>
</feature>
<dbReference type="Gene3D" id="3.30.160.60">
    <property type="entry name" value="Classic Zinc Finger"/>
    <property type="match status" value="1"/>
</dbReference>
<keyword evidence="3" id="KW-0539">Nucleus</keyword>
<evidence type="ECO:0000313" key="7">
    <source>
        <dbReference type="Proteomes" id="UP000551758"/>
    </source>
</evidence>
<name>A0A7J7F0W8_DICBM</name>
<feature type="compositionally biased region" description="Basic and acidic residues" evidence="4">
    <location>
        <begin position="35"/>
        <end position="45"/>
    </location>
</feature>
<sequence length="110" mass="12631">MTTLTENFLSSAESKPEVYPWPSCPLAFGNQQSRSQHELRNHPIPDLHTGNQLQLEDPCPDDHQQQQQHSDKNWGAKAEDQGVGGSKPLFWRQIRGRLQWFSPAHPRGHR</sequence>
<dbReference type="GO" id="GO:0005634">
    <property type="term" value="C:nucleus"/>
    <property type="evidence" value="ECO:0007669"/>
    <property type="project" value="UniProtKB-SubCell"/>
</dbReference>
<evidence type="ECO:0000259" key="5">
    <source>
        <dbReference type="Pfam" id="PF21225"/>
    </source>
</evidence>
<dbReference type="EMBL" id="JACDTQ010001582">
    <property type="protein sequence ID" value="KAF5921670.1"/>
    <property type="molecule type" value="Genomic_DNA"/>
</dbReference>
<evidence type="ECO:0000256" key="1">
    <source>
        <dbReference type="ARBA" id="ARBA00004123"/>
    </source>
</evidence>
<reference evidence="6 7" key="1">
    <citation type="journal article" date="2020" name="Mol. Biol. Evol.">
        <title>Interspecific Gene Flow and the Evolution of Specialization in Black and White Rhinoceros.</title>
        <authorList>
            <person name="Moodley Y."/>
            <person name="Westbury M.V."/>
            <person name="Russo I.M."/>
            <person name="Gopalakrishnan S."/>
            <person name="Rakotoarivelo A."/>
            <person name="Olsen R.A."/>
            <person name="Prost S."/>
            <person name="Tunstall T."/>
            <person name="Ryder O.A."/>
            <person name="Dalen L."/>
            <person name="Bruford M.W."/>
        </authorList>
    </citation>
    <scope>NUCLEOTIDE SEQUENCE [LARGE SCALE GENOMIC DNA]</scope>
    <source>
        <strain evidence="6">SBR-YM</strain>
        <tissue evidence="6">Skin</tissue>
    </source>
</reference>
<evidence type="ECO:0000313" key="6">
    <source>
        <dbReference type="EMBL" id="KAF5921670.1"/>
    </source>
</evidence>
<dbReference type="AlphaFoldDB" id="A0A7J7F0W8"/>
<dbReference type="GO" id="GO:0003677">
    <property type="term" value="F:DNA binding"/>
    <property type="evidence" value="ECO:0007669"/>
    <property type="project" value="UniProtKB-KW"/>
</dbReference>
<comment type="subcellular location">
    <subcellularLocation>
        <location evidence="1">Nucleus</location>
    </subcellularLocation>
</comment>